<keyword evidence="1" id="KW-0808">Transferase</keyword>
<sequence length="396" mass="42189">MERVVVQIDADATLPFWRGAQVFRFASVAYAIGAQVVSVNAEVPVGSGVPAYSHPLISWLLIALLVIWSGVSGLVYAFELLPRPPMVITELVITVLLIASTMWVVRPEYYHHHQSLPSTFWVTNAVVSVALLWGPIAGGVTGVGLSLLSLGVEEQFHNVVTDATTPILLTVGVTLGIGARIVTRAQQELSAAVRMQAATKERERLAREVHDGALQVLALMRRRGADLDGDAAELGRLAGEQEQALRTLISRQAAMPGIDETTELRSRLQAVLPADVAFSGPADAIHLPDAMVTELVAVVVTILDNVARHAGDGARAFVLLEDLGDEVVLTVRDDGVGIPDGRLGEAEAEGRMGVSKSIRGRMADIGGEALLDTGPDIGTEWELHVPRGDGQDGARD</sequence>
<dbReference type="PANTHER" id="PTHR24421">
    <property type="entry name" value="NITRATE/NITRITE SENSOR PROTEIN NARX-RELATED"/>
    <property type="match status" value="1"/>
</dbReference>
<keyword evidence="4" id="KW-0472">Membrane</keyword>
<organism evidence="6 7">
    <name type="scientific">Flexivirga endophytica</name>
    <dbReference type="NCBI Taxonomy" id="1849103"/>
    <lineage>
        <taxon>Bacteria</taxon>
        <taxon>Bacillati</taxon>
        <taxon>Actinomycetota</taxon>
        <taxon>Actinomycetes</taxon>
        <taxon>Micrococcales</taxon>
        <taxon>Dermacoccaceae</taxon>
        <taxon>Flexivirga</taxon>
    </lineage>
</organism>
<dbReference type="InterPro" id="IPR050482">
    <property type="entry name" value="Sensor_HK_TwoCompSys"/>
</dbReference>
<feature type="transmembrane region" description="Helical" evidence="4">
    <location>
        <begin position="125"/>
        <end position="148"/>
    </location>
</feature>
<dbReference type="NCBIfam" id="NF047322">
    <property type="entry name" value="HK_morpho_MacS"/>
    <property type="match status" value="1"/>
</dbReference>
<keyword evidence="6" id="KW-0067">ATP-binding</keyword>
<protein>
    <submittedName>
        <fullName evidence="6">ATP-binding protein</fullName>
    </submittedName>
</protein>
<keyword evidence="6" id="KW-0547">Nucleotide-binding</keyword>
<keyword evidence="4" id="KW-1133">Transmembrane helix</keyword>
<dbReference type="PANTHER" id="PTHR24421:SF61">
    <property type="entry name" value="OXYGEN SENSOR HISTIDINE KINASE NREB"/>
    <property type="match status" value="1"/>
</dbReference>
<dbReference type="GO" id="GO:0016301">
    <property type="term" value="F:kinase activity"/>
    <property type="evidence" value="ECO:0007669"/>
    <property type="project" value="UniProtKB-KW"/>
</dbReference>
<reference evidence="6" key="2">
    <citation type="submission" date="2020-09" db="EMBL/GenBank/DDBJ databases">
        <authorList>
            <person name="Sun Q."/>
            <person name="Zhou Y."/>
        </authorList>
    </citation>
    <scope>NUCLEOTIDE SEQUENCE</scope>
    <source>
        <strain evidence="6">CGMCC 1.15085</strain>
    </source>
</reference>
<dbReference type="Pfam" id="PF02518">
    <property type="entry name" value="HATPase_c"/>
    <property type="match status" value="1"/>
</dbReference>
<dbReference type="RefSeq" id="WP_188836829.1">
    <property type="nucleotide sequence ID" value="NZ_BMHI01000003.1"/>
</dbReference>
<accession>A0A916T4V7</accession>
<dbReference type="InterPro" id="IPR036890">
    <property type="entry name" value="HATPase_C_sf"/>
</dbReference>
<dbReference type="EMBL" id="BMHI01000003">
    <property type="protein sequence ID" value="GGB29284.1"/>
    <property type="molecule type" value="Genomic_DNA"/>
</dbReference>
<gene>
    <name evidence="6" type="ORF">GCM10011492_19560</name>
</gene>
<dbReference type="Gene3D" id="3.30.565.10">
    <property type="entry name" value="Histidine kinase-like ATPase, C-terminal domain"/>
    <property type="match status" value="1"/>
</dbReference>
<evidence type="ECO:0000313" key="6">
    <source>
        <dbReference type="EMBL" id="GGB29284.1"/>
    </source>
</evidence>
<keyword evidence="4" id="KW-0812">Transmembrane</keyword>
<evidence type="ECO:0000256" key="2">
    <source>
        <dbReference type="ARBA" id="ARBA00022777"/>
    </source>
</evidence>
<feature type="transmembrane region" description="Helical" evidence="4">
    <location>
        <begin position="85"/>
        <end position="105"/>
    </location>
</feature>
<evidence type="ECO:0000256" key="1">
    <source>
        <dbReference type="ARBA" id="ARBA00022679"/>
    </source>
</evidence>
<dbReference type="Proteomes" id="UP000636793">
    <property type="component" value="Unassembled WGS sequence"/>
</dbReference>
<dbReference type="SUPFAM" id="SSF55874">
    <property type="entry name" value="ATPase domain of HSP90 chaperone/DNA topoisomerase II/histidine kinase"/>
    <property type="match status" value="1"/>
</dbReference>
<evidence type="ECO:0000256" key="4">
    <source>
        <dbReference type="SAM" id="Phobius"/>
    </source>
</evidence>
<dbReference type="InterPro" id="IPR003594">
    <property type="entry name" value="HATPase_dom"/>
</dbReference>
<evidence type="ECO:0000256" key="3">
    <source>
        <dbReference type="ARBA" id="ARBA00023012"/>
    </source>
</evidence>
<comment type="caution">
    <text evidence="6">The sequence shown here is derived from an EMBL/GenBank/DDBJ whole genome shotgun (WGS) entry which is preliminary data.</text>
</comment>
<name>A0A916T4V7_9MICO</name>
<keyword evidence="7" id="KW-1185">Reference proteome</keyword>
<dbReference type="AlphaFoldDB" id="A0A916T4V7"/>
<dbReference type="GO" id="GO:0005524">
    <property type="term" value="F:ATP binding"/>
    <property type="evidence" value="ECO:0007669"/>
    <property type="project" value="UniProtKB-KW"/>
</dbReference>
<feature type="transmembrane region" description="Helical" evidence="4">
    <location>
        <begin position="56"/>
        <end position="78"/>
    </location>
</feature>
<dbReference type="GO" id="GO:0000160">
    <property type="term" value="P:phosphorelay signal transduction system"/>
    <property type="evidence" value="ECO:0007669"/>
    <property type="project" value="UniProtKB-KW"/>
</dbReference>
<evidence type="ECO:0000259" key="5">
    <source>
        <dbReference type="Pfam" id="PF02518"/>
    </source>
</evidence>
<reference evidence="6" key="1">
    <citation type="journal article" date="2014" name="Int. J. Syst. Evol. Microbiol.">
        <title>Complete genome sequence of Corynebacterium casei LMG S-19264T (=DSM 44701T), isolated from a smear-ripened cheese.</title>
        <authorList>
            <consortium name="US DOE Joint Genome Institute (JGI-PGF)"/>
            <person name="Walter F."/>
            <person name="Albersmeier A."/>
            <person name="Kalinowski J."/>
            <person name="Ruckert C."/>
        </authorList>
    </citation>
    <scope>NUCLEOTIDE SEQUENCE</scope>
    <source>
        <strain evidence="6">CGMCC 1.15085</strain>
    </source>
</reference>
<evidence type="ECO:0000313" key="7">
    <source>
        <dbReference type="Proteomes" id="UP000636793"/>
    </source>
</evidence>
<feature type="domain" description="Histidine kinase/HSP90-like ATPase" evidence="5">
    <location>
        <begin position="294"/>
        <end position="387"/>
    </location>
</feature>
<proteinExistence type="predicted"/>
<keyword evidence="3" id="KW-0902">Two-component regulatory system</keyword>
<keyword evidence="2" id="KW-0418">Kinase</keyword>